<evidence type="ECO:0000313" key="2">
    <source>
        <dbReference type="Proteomes" id="UP000602284"/>
    </source>
</evidence>
<dbReference type="InterPro" id="IPR035903">
    <property type="entry name" value="HesB-like_dom_sf"/>
</dbReference>
<comment type="caution">
    <text evidence="1">The sequence shown here is derived from an EMBL/GenBank/DDBJ whole genome shotgun (WGS) entry which is preliminary data.</text>
</comment>
<name>A0ABS1J872_9BACL</name>
<evidence type="ECO:0008006" key="3">
    <source>
        <dbReference type="Google" id="ProtNLM"/>
    </source>
</evidence>
<sequence>MALDEPKPRDTQVEEEGLLFLFDTKTATLVGELVIDYDEADGFTIYDEAVPRSEC</sequence>
<gene>
    <name evidence="1" type="ORF">JJB07_07050</name>
</gene>
<dbReference type="Proteomes" id="UP000602284">
    <property type="component" value="Unassembled WGS sequence"/>
</dbReference>
<evidence type="ECO:0000313" key="1">
    <source>
        <dbReference type="EMBL" id="MBL0386400.1"/>
    </source>
</evidence>
<organism evidence="1 2">
    <name type="scientific">Tumebacillus amylolyticus</name>
    <dbReference type="NCBI Taxonomy" id="2801339"/>
    <lineage>
        <taxon>Bacteria</taxon>
        <taxon>Bacillati</taxon>
        <taxon>Bacillota</taxon>
        <taxon>Bacilli</taxon>
        <taxon>Bacillales</taxon>
        <taxon>Alicyclobacillaceae</taxon>
        <taxon>Tumebacillus</taxon>
    </lineage>
</organism>
<protein>
    <recommendedName>
        <fullName evidence="3">DUF2283 domain-containing protein</fullName>
    </recommendedName>
</protein>
<keyword evidence="2" id="KW-1185">Reference proteome</keyword>
<dbReference type="EMBL" id="JAEQNB010000002">
    <property type="protein sequence ID" value="MBL0386400.1"/>
    <property type="molecule type" value="Genomic_DNA"/>
</dbReference>
<reference evidence="1 2" key="1">
    <citation type="submission" date="2021-01" db="EMBL/GenBank/DDBJ databases">
        <title>Tumebacillus sp. strain ITR2 16S ribosomal RNA gene Genome sequencing and assembly.</title>
        <authorList>
            <person name="Kang M."/>
        </authorList>
    </citation>
    <scope>NUCLEOTIDE SEQUENCE [LARGE SCALE GENOMIC DNA]</scope>
    <source>
        <strain evidence="1 2">ITR2</strain>
    </source>
</reference>
<proteinExistence type="predicted"/>
<dbReference type="Gene3D" id="2.60.300.12">
    <property type="entry name" value="HesB-like domain"/>
    <property type="match status" value="1"/>
</dbReference>
<accession>A0ABS1J872</accession>
<dbReference type="RefSeq" id="WP_201632863.1">
    <property type="nucleotide sequence ID" value="NZ_JAEQNB010000002.1"/>
</dbReference>